<feature type="transmembrane region" description="Helical" evidence="1">
    <location>
        <begin position="21"/>
        <end position="42"/>
    </location>
</feature>
<reference evidence="2" key="1">
    <citation type="journal article" date="2012" name="Environ. Microbiol.">
        <title>Genetic structure of three fosmid-fragments encoding 16S rRNA genes of the Miscellaneous Crenarchaeotic Group (MCG): implications for physiology and evolution of marine sedimentary archaea.</title>
        <authorList>
            <person name="Li P.Y."/>
            <person name="Xie B.B."/>
            <person name="Zhang X.Y."/>
            <person name="Qin Q.L."/>
            <person name="Dang H.Y."/>
            <person name="Wang X.M."/>
            <person name="Chen X.L."/>
            <person name="Yu J."/>
            <person name="Zhang Y.Z."/>
        </authorList>
    </citation>
    <scope>NUCLEOTIDE SEQUENCE</scope>
</reference>
<evidence type="ECO:0000256" key="1">
    <source>
        <dbReference type="SAM" id="Phobius"/>
    </source>
</evidence>
<keyword evidence="1" id="KW-0472">Membrane</keyword>
<feature type="transmembrane region" description="Helical" evidence="1">
    <location>
        <begin position="383"/>
        <end position="403"/>
    </location>
</feature>
<organism evidence="2">
    <name type="scientific">uncultured marine crenarchaeote E6-3G</name>
    <dbReference type="NCBI Taxonomy" id="907719"/>
    <lineage>
        <taxon>Archaea</taxon>
        <taxon>Candidatus Bathyarchaeota</taxon>
        <taxon>environmental samples</taxon>
    </lineage>
</organism>
<name>G9BAK7_9ARCH</name>
<gene>
    <name evidence="2" type="ORF">E6-3G_8</name>
</gene>
<feature type="transmembrane region" description="Helical" evidence="1">
    <location>
        <begin position="191"/>
        <end position="218"/>
    </location>
</feature>
<feature type="transmembrane region" description="Helical" evidence="1">
    <location>
        <begin position="230"/>
        <end position="251"/>
    </location>
</feature>
<dbReference type="AlphaFoldDB" id="G9BAK7"/>
<feature type="transmembrane region" description="Helical" evidence="1">
    <location>
        <begin position="93"/>
        <end position="111"/>
    </location>
</feature>
<feature type="transmembrane region" description="Helical" evidence="1">
    <location>
        <begin position="166"/>
        <end position="184"/>
    </location>
</feature>
<accession>G9BAK7</accession>
<dbReference type="InterPro" id="IPR018650">
    <property type="entry name" value="STSV1_Orf64"/>
</dbReference>
<feature type="transmembrane region" description="Helical" evidence="1">
    <location>
        <begin position="309"/>
        <end position="333"/>
    </location>
</feature>
<evidence type="ECO:0000313" key="2">
    <source>
        <dbReference type="EMBL" id="ADP09423.1"/>
    </source>
</evidence>
<feature type="transmembrane region" description="Helical" evidence="1">
    <location>
        <begin position="118"/>
        <end position="136"/>
    </location>
</feature>
<dbReference type="Pfam" id="PF09852">
    <property type="entry name" value="DUF2079"/>
    <property type="match status" value="1"/>
</dbReference>
<proteinExistence type="predicted"/>
<dbReference type="EMBL" id="HQ214610">
    <property type="protein sequence ID" value="ADP09423.1"/>
    <property type="molecule type" value="Genomic_DNA"/>
</dbReference>
<protein>
    <submittedName>
        <fullName evidence="2">DUF2079 domain membrane protein</fullName>
    </submittedName>
</protein>
<keyword evidence="1" id="KW-1133">Transmembrane helix</keyword>
<sequence length="556" mass="63806">MIIDKILIRRRKDVNNVLNKNIIKIELGSIIVIICIIIYTIVFSAHSISKHWTFNSFAWDLGIFNQGFWTTVNREGIFYNTCELHLVERGSFFGVHFSPILFLLAPIYRIFPSPETLLILQSLILGVAAYPLYLIGRRIVDRKTGLLVSTMYLCNPVVHGINCYDFHVQCMIPLSIFSSIYFYISKKWVSFLMSIVMALMIEEHIAYVIPIFSLTFIIDYLKNGEKKPAIPQFETIIPFFTVIFSVFWFFLSRNIINHFNPSISETLRAGRHFDIFGVDDPQRIPIHLVTKPIKIVDSLRYAPLEKLKYLMFLIGSNLHLPFLNPLLLLPAVPWFTISLLSNYQPYYSIGFQYPSYVLPFILHSFVVGLRNTRSNDNSRGHSLSYNQTAVLCLTASLIFFYIASPLSPSQLINEYSPAYLKPNSDIHSALIRRQLGKIPQHASVLTQDNIFTHLSSRSNAYVLPPSFGMDESEWNSSMRFILDHQPDYILLDAATDHHGVTDFAFGWMEENDYALNEISDEIFLFRRSSLVIESSSGFDLISSHPICAQFEGVDLL</sequence>
<keyword evidence="1" id="KW-0812">Transmembrane</keyword>
<feature type="transmembrane region" description="Helical" evidence="1">
    <location>
        <begin position="353"/>
        <end position="371"/>
    </location>
</feature>